<gene>
    <name evidence="5" type="ORF">Desgi_4051</name>
</gene>
<dbReference type="STRING" id="767817.Desgi_4051"/>
<dbReference type="EMBL" id="CP003273">
    <property type="protein sequence ID" value="AGL03320.1"/>
    <property type="molecule type" value="Genomic_DNA"/>
</dbReference>
<keyword evidence="6" id="KW-1185">Reference proteome</keyword>
<feature type="domain" description="Methyl-accepting transducer" evidence="4">
    <location>
        <begin position="29"/>
        <end position="135"/>
    </location>
</feature>
<dbReference type="SUPFAM" id="SSF58104">
    <property type="entry name" value="Methyl-accepting chemotaxis protein (MCP) signaling domain"/>
    <property type="match status" value="1"/>
</dbReference>
<dbReference type="PANTHER" id="PTHR43531:SF11">
    <property type="entry name" value="METHYL-ACCEPTING CHEMOTAXIS PROTEIN 3"/>
    <property type="match status" value="1"/>
</dbReference>
<dbReference type="GO" id="GO:0005886">
    <property type="term" value="C:plasma membrane"/>
    <property type="evidence" value="ECO:0007669"/>
    <property type="project" value="TreeGrafter"/>
</dbReference>
<dbReference type="HOGENOM" id="CLU_1537609_0_0_9"/>
<dbReference type="PROSITE" id="PS50111">
    <property type="entry name" value="CHEMOTAXIS_TRANSDUC_2"/>
    <property type="match status" value="1"/>
</dbReference>
<dbReference type="KEGG" id="dgi:Desgi_4051"/>
<evidence type="ECO:0000313" key="5">
    <source>
        <dbReference type="EMBL" id="AGL03320.1"/>
    </source>
</evidence>
<evidence type="ECO:0000256" key="1">
    <source>
        <dbReference type="ARBA" id="ARBA00022500"/>
    </source>
</evidence>
<keyword evidence="3" id="KW-0807">Transducer</keyword>
<dbReference type="Gene3D" id="1.10.287.950">
    <property type="entry name" value="Methyl-accepting chemotaxis protein"/>
    <property type="match status" value="1"/>
</dbReference>
<dbReference type="eggNOG" id="COG0840">
    <property type="taxonomic scope" value="Bacteria"/>
</dbReference>
<dbReference type="Pfam" id="PF00015">
    <property type="entry name" value="MCPsignal"/>
    <property type="match status" value="1"/>
</dbReference>
<dbReference type="InterPro" id="IPR004089">
    <property type="entry name" value="MCPsignal_dom"/>
</dbReference>
<dbReference type="GO" id="GO:0006935">
    <property type="term" value="P:chemotaxis"/>
    <property type="evidence" value="ECO:0007669"/>
    <property type="project" value="UniProtKB-KW"/>
</dbReference>
<evidence type="ECO:0000313" key="6">
    <source>
        <dbReference type="Proteomes" id="UP000013520"/>
    </source>
</evidence>
<dbReference type="GO" id="GO:0007165">
    <property type="term" value="P:signal transduction"/>
    <property type="evidence" value="ECO:0007669"/>
    <property type="project" value="UniProtKB-KW"/>
</dbReference>
<keyword evidence="1" id="KW-0145">Chemotaxis</keyword>
<sequence length="174" mass="18686">MQPVANIASGLILKLIFEDGLKKQVLNCAQTVMNAIAQSADLITNINPAFQELTATSQIVVEETRDAARQVEDTANILSFIRRVSDQTKLLGLNAAIEAARAGEHGRGFTVVAGEIRKLAEESNKSAAEINKMLQHFKNTIISMGEDIVREGSGKPIGFPDPSKEGLSLTALIS</sequence>
<dbReference type="InterPro" id="IPR051310">
    <property type="entry name" value="MCP_chemotaxis"/>
</dbReference>
<dbReference type="GO" id="GO:0004888">
    <property type="term" value="F:transmembrane signaling receptor activity"/>
    <property type="evidence" value="ECO:0007669"/>
    <property type="project" value="TreeGrafter"/>
</dbReference>
<evidence type="ECO:0000259" key="4">
    <source>
        <dbReference type="PROSITE" id="PS50111"/>
    </source>
</evidence>
<evidence type="ECO:0000256" key="2">
    <source>
        <dbReference type="ARBA" id="ARBA00029447"/>
    </source>
</evidence>
<comment type="similarity">
    <text evidence="2">Belongs to the methyl-accepting chemotaxis (MCP) protein family.</text>
</comment>
<accession>R4KRW3</accession>
<proteinExistence type="inferred from homology"/>
<evidence type="ECO:0000256" key="3">
    <source>
        <dbReference type="PROSITE-ProRule" id="PRU00284"/>
    </source>
</evidence>
<name>R4KRW3_9FIRM</name>
<dbReference type="AlphaFoldDB" id="R4KRW3"/>
<reference evidence="5 6" key="1">
    <citation type="submission" date="2012-01" db="EMBL/GenBank/DDBJ databases">
        <title>Complete sequence of Desulfotomaculum gibsoniae DSM 7213.</title>
        <authorList>
            <consortium name="US DOE Joint Genome Institute"/>
            <person name="Lucas S."/>
            <person name="Han J."/>
            <person name="Lapidus A."/>
            <person name="Cheng J.-F."/>
            <person name="Goodwin L."/>
            <person name="Pitluck S."/>
            <person name="Peters L."/>
            <person name="Ovchinnikova G."/>
            <person name="Teshima H."/>
            <person name="Detter J.C."/>
            <person name="Han C."/>
            <person name="Tapia R."/>
            <person name="Land M."/>
            <person name="Hauser L."/>
            <person name="Kyrpides N."/>
            <person name="Ivanova N."/>
            <person name="Pagani I."/>
            <person name="Parshina S."/>
            <person name="Plugge C."/>
            <person name="Muyzer G."/>
            <person name="Kuever J."/>
            <person name="Ivanova A."/>
            <person name="Nazina T."/>
            <person name="Klenk H.-P."/>
            <person name="Brambilla E."/>
            <person name="Spring S."/>
            <person name="Stams A.F."/>
            <person name="Woyke T."/>
        </authorList>
    </citation>
    <scope>NUCLEOTIDE SEQUENCE [LARGE SCALE GENOMIC DNA]</scope>
    <source>
        <strain evidence="5 6">DSM 7213</strain>
    </source>
</reference>
<dbReference type="PANTHER" id="PTHR43531">
    <property type="entry name" value="PROTEIN ICFG"/>
    <property type="match status" value="1"/>
</dbReference>
<protein>
    <submittedName>
        <fullName evidence="5">Methyl-accepting chemotaxis protein</fullName>
    </submittedName>
</protein>
<organism evidence="5 6">
    <name type="scientific">Desulfoscipio gibsoniae DSM 7213</name>
    <dbReference type="NCBI Taxonomy" id="767817"/>
    <lineage>
        <taxon>Bacteria</taxon>
        <taxon>Bacillati</taxon>
        <taxon>Bacillota</taxon>
        <taxon>Clostridia</taxon>
        <taxon>Eubacteriales</taxon>
        <taxon>Desulfallaceae</taxon>
        <taxon>Desulfoscipio</taxon>
    </lineage>
</organism>
<dbReference type="Proteomes" id="UP000013520">
    <property type="component" value="Chromosome"/>
</dbReference>